<keyword evidence="3" id="KW-0804">Transcription</keyword>
<evidence type="ECO:0000259" key="4">
    <source>
        <dbReference type="PROSITE" id="PS50987"/>
    </source>
</evidence>
<dbReference type="SUPFAM" id="SSF46785">
    <property type="entry name" value="Winged helix' DNA-binding domain"/>
    <property type="match status" value="1"/>
</dbReference>
<dbReference type="NCBIfam" id="NF033788">
    <property type="entry name" value="HTH_metalloreg"/>
    <property type="match status" value="1"/>
</dbReference>
<feature type="domain" description="HTH arsR-type" evidence="4">
    <location>
        <begin position="1"/>
        <end position="91"/>
    </location>
</feature>
<dbReference type="InterPro" id="IPR051081">
    <property type="entry name" value="HTH_MetalResp_TranReg"/>
</dbReference>
<dbReference type="GO" id="GO:0003677">
    <property type="term" value="F:DNA binding"/>
    <property type="evidence" value="ECO:0007669"/>
    <property type="project" value="UniProtKB-KW"/>
</dbReference>
<evidence type="ECO:0000313" key="6">
    <source>
        <dbReference type="Proteomes" id="UP000426444"/>
    </source>
</evidence>
<organism evidence="5 6">
    <name type="scientific">Candidatus Syntrophocurvum alkaliphilum</name>
    <dbReference type="NCBI Taxonomy" id="2293317"/>
    <lineage>
        <taxon>Bacteria</taxon>
        <taxon>Bacillati</taxon>
        <taxon>Bacillota</taxon>
        <taxon>Clostridia</taxon>
        <taxon>Eubacteriales</taxon>
        <taxon>Syntrophomonadaceae</taxon>
        <taxon>Candidatus Syntrophocurvum</taxon>
    </lineage>
</organism>
<evidence type="ECO:0000256" key="1">
    <source>
        <dbReference type="ARBA" id="ARBA00023015"/>
    </source>
</evidence>
<dbReference type="PRINTS" id="PR00778">
    <property type="entry name" value="HTHARSR"/>
</dbReference>
<dbReference type="InterPro" id="IPR011991">
    <property type="entry name" value="ArsR-like_HTH"/>
</dbReference>
<dbReference type="AlphaFoldDB" id="A0A6I6DKH8"/>
<gene>
    <name evidence="5" type="ORF">SYNTR_1481</name>
</gene>
<dbReference type="SMART" id="SM00418">
    <property type="entry name" value="HTH_ARSR"/>
    <property type="match status" value="1"/>
</dbReference>
<reference evidence="6" key="1">
    <citation type="journal article" date="2019" name="Microbiology">
        <title>Complete Genome Sequence of an Uncultured Bacterium of the Candidate Phylum Bipolaricaulota.</title>
        <authorList>
            <person name="Kadnikov V.V."/>
            <person name="Mardanov A.V."/>
            <person name="Beletsky A.V."/>
            <person name="Frank Y.A."/>
            <person name="Karnachuk O.V."/>
            <person name="Ravin N.V."/>
        </authorList>
    </citation>
    <scope>NUCLEOTIDE SEQUENCE [LARGE SCALE GENOMIC DNA]</scope>
</reference>
<protein>
    <submittedName>
        <fullName evidence="5">Transcriptional regulator, ArsR family</fullName>
    </submittedName>
</protein>
<evidence type="ECO:0000256" key="3">
    <source>
        <dbReference type="ARBA" id="ARBA00023163"/>
    </source>
</evidence>
<sequence length="115" mass="13421">MTSFENIFKALGEPTRMRIVKLMVSVDRVCVCELQEIMNISQPRISQHLKILKQANLVTEQREGQRRVCTFNREYFNEIISQFNQFLDTSLDELNDYESEAIKIKDLSLGTNCTN</sequence>
<dbReference type="PROSITE" id="PS50987">
    <property type="entry name" value="HTH_ARSR_2"/>
    <property type="match status" value="1"/>
</dbReference>
<evidence type="ECO:0000256" key="2">
    <source>
        <dbReference type="ARBA" id="ARBA00023125"/>
    </source>
</evidence>
<dbReference type="InterPro" id="IPR036388">
    <property type="entry name" value="WH-like_DNA-bd_sf"/>
</dbReference>
<dbReference type="InterPro" id="IPR001845">
    <property type="entry name" value="HTH_ArsR_DNA-bd_dom"/>
</dbReference>
<dbReference type="InterPro" id="IPR036390">
    <property type="entry name" value="WH_DNA-bd_sf"/>
</dbReference>
<dbReference type="PANTHER" id="PTHR33154:SF33">
    <property type="entry name" value="TRANSCRIPTIONAL REPRESSOR SDPR"/>
    <property type="match status" value="1"/>
</dbReference>
<dbReference type="RefSeq" id="WP_156203899.1">
    <property type="nucleotide sequence ID" value="NZ_CP046457.1"/>
</dbReference>
<dbReference type="Pfam" id="PF01022">
    <property type="entry name" value="HTH_5"/>
    <property type="match status" value="1"/>
</dbReference>
<name>A0A6I6DKH8_9FIRM</name>
<dbReference type="Proteomes" id="UP000426444">
    <property type="component" value="Chromosome"/>
</dbReference>
<keyword evidence="6" id="KW-1185">Reference proteome</keyword>
<dbReference type="GO" id="GO:0003700">
    <property type="term" value="F:DNA-binding transcription factor activity"/>
    <property type="evidence" value="ECO:0007669"/>
    <property type="project" value="InterPro"/>
</dbReference>
<dbReference type="Gene3D" id="1.10.10.10">
    <property type="entry name" value="Winged helix-like DNA-binding domain superfamily/Winged helix DNA-binding domain"/>
    <property type="match status" value="1"/>
</dbReference>
<dbReference type="EMBL" id="CP046457">
    <property type="protein sequence ID" value="QGU00075.1"/>
    <property type="molecule type" value="Genomic_DNA"/>
</dbReference>
<evidence type="ECO:0000313" key="5">
    <source>
        <dbReference type="EMBL" id="QGU00075.1"/>
    </source>
</evidence>
<keyword evidence="2" id="KW-0238">DNA-binding</keyword>
<dbReference type="PANTHER" id="PTHR33154">
    <property type="entry name" value="TRANSCRIPTIONAL REGULATOR, ARSR FAMILY"/>
    <property type="match status" value="1"/>
</dbReference>
<dbReference type="CDD" id="cd00090">
    <property type="entry name" value="HTH_ARSR"/>
    <property type="match status" value="1"/>
</dbReference>
<keyword evidence="1" id="KW-0805">Transcription regulation</keyword>
<accession>A0A6I6DKH8</accession>
<dbReference type="OrthoDB" id="9798835at2"/>
<proteinExistence type="predicted"/>
<dbReference type="KEGG" id="salq:SYNTR_1481"/>